<gene>
    <name evidence="7" type="ORF">Leucomu_01025</name>
</gene>
<keyword evidence="8" id="KW-1185">Reference proteome</keyword>
<dbReference type="Pfam" id="PF03372">
    <property type="entry name" value="Exo_endo_phos"/>
    <property type="match status" value="1"/>
</dbReference>
<sequence>MADFLRVASVNVNGIRAAFRKGMGDWLDASGADIVALQEVRAADADIAKLVAAADAGGWHVLHDPCQIKGRAGVAILSRVPSLGHRVGLGALDAQEAVQSSGRWLEADFAFGDGALTVISNYTHSGEVDTPRQDAKWAFLDAMGVRMNELADEREHVAIVGDFNVGHRELDIKNWRGNVKRSGFLPRERAYFDRFFGPRGETVVGVDGTEGPGFGWIDVGRRWAGEVDGPYSWWSNRGQAFDNDTGWRIDYHVVTPALGERVADYRVDRYPSYDTRWSDHAPVVVDYRL</sequence>
<keyword evidence="5" id="KW-0460">Magnesium</keyword>
<comment type="cofactor">
    <cofactor evidence="1">
        <name>Mg(2+)</name>
        <dbReference type="ChEBI" id="CHEBI:18420"/>
    </cofactor>
</comment>
<evidence type="ECO:0000313" key="7">
    <source>
        <dbReference type="EMBL" id="QAB16702.1"/>
    </source>
</evidence>
<dbReference type="NCBIfam" id="TIGR00633">
    <property type="entry name" value="xth"/>
    <property type="match status" value="1"/>
</dbReference>
<dbReference type="PANTHER" id="PTHR43250:SF2">
    <property type="entry name" value="EXODEOXYRIBONUCLEASE III"/>
    <property type="match status" value="1"/>
</dbReference>
<dbReference type="Gene3D" id="3.60.10.10">
    <property type="entry name" value="Endonuclease/exonuclease/phosphatase"/>
    <property type="match status" value="1"/>
</dbReference>
<feature type="domain" description="Endonuclease/exonuclease/phosphatase" evidence="6">
    <location>
        <begin position="8"/>
        <end position="280"/>
    </location>
</feature>
<dbReference type="PANTHER" id="PTHR43250">
    <property type="entry name" value="EXODEOXYRIBONUCLEASE III"/>
    <property type="match status" value="1"/>
</dbReference>
<dbReference type="PROSITE" id="PS51435">
    <property type="entry name" value="AP_NUCLEASE_F1_4"/>
    <property type="match status" value="1"/>
</dbReference>
<dbReference type="SUPFAM" id="SSF56219">
    <property type="entry name" value="DNase I-like"/>
    <property type="match status" value="1"/>
</dbReference>
<dbReference type="EMBL" id="CP035037">
    <property type="protein sequence ID" value="QAB16702.1"/>
    <property type="molecule type" value="Genomic_DNA"/>
</dbReference>
<comment type="similarity">
    <text evidence="2">Belongs to the DNA repair enzymes AP/ExoA family.</text>
</comment>
<evidence type="ECO:0000256" key="1">
    <source>
        <dbReference type="ARBA" id="ARBA00001946"/>
    </source>
</evidence>
<accession>A0ABX5QCA8</accession>
<reference evidence="7 8" key="1">
    <citation type="submission" date="2019-01" db="EMBL/GenBank/DDBJ databases">
        <title>Leucobacter muris sp. nov. isolated from the nose of a laboratory mouse.</title>
        <authorList>
            <person name="Benga L."/>
            <person name="Sproeer C."/>
            <person name="Schumann P."/>
            <person name="Verbarg S."/>
            <person name="Bunk B."/>
            <person name="Engelhardt E."/>
            <person name="Benten P.M."/>
            <person name="Sager M."/>
        </authorList>
    </citation>
    <scope>NUCLEOTIDE SEQUENCE [LARGE SCALE GENOMIC DNA]</scope>
    <source>
        <strain evidence="7 8">DSM 101948</strain>
    </source>
</reference>
<keyword evidence="3" id="KW-0479">Metal-binding</keyword>
<dbReference type="InterPro" id="IPR005135">
    <property type="entry name" value="Endo/exonuclease/phosphatase"/>
</dbReference>
<evidence type="ECO:0000313" key="8">
    <source>
        <dbReference type="Proteomes" id="UP000285768"/>
    </source>
</evidence>
<dbReference type="InterPro" id="IPR037493">
    <property type="entry name" value="ExoIII-like"/>
</dbReference>
<protein>
    <submittedName>
        <fullName evidence="7">Exodeoxyribonuclease III</fullName>
    </submittedName>
</protein>
<evidence type="ECO:0000256" key="3">
    <source>
        <dbReference type="ARBA" id="ARBA00022723"/>
    </source>
</evidence>
<dbReference type="RefSeq" id="WP_128386052.1">
    <property type="nucleotide sequence ID" value="NZ_CP035037.1"/>
</dbReference>
<keyword evidence="4" id="KW-0378">Hydrolase</keyword>
<evidence type="ECO:0000256" key="2">
    <source>
        <dbReference type="ARBA" id="ARBA00007092"/>
    </source>
</evidence>
<name>A0ABX5QCA8_9MICO</name>
<proteinExistence type="inferred from homology"/>
<dbReference type="InterPro" id="IPR004808">
    <property type="entry name" value="AP_endonuc_1"/>
</dbReference>
<evidence type="ECO:0000256" key="5">
    <source>
        <dbReference type="ARBA" id="ARBA00022842"/>
    </source>
</evidence>
<dbReference type="Proteomes" id="UP000285768">
    <property type="component" value="Chromosome"/>
</dbReference>
<organism evidence="7 8">
    <name type="scientific">Leucobacter muris</name>
    <dbReference type="NCBI Taxonomy" id="1935379"/>
    <lineage>
        <taxon>Bacteria</taxon>
        <taxon>Bacillati</taxon>
        <taxon>Actinomycetota</taxon>
        <taxon>Actinomycetes</taxon>
        <taxon>Micrococcales</taxon>
        <taxon>Microbacteriaceae</taxon>
        <taxon>Leucobacter</taxon>
    </lineage>
</organism>
<dbReference type="InterPro" id="IPR036691">
    <property type="entry name" value="Endo/exonu/phosph_ase_sf"/>
</dbReference>
<evidence type="ECO:0000256" key="4">
    <source>
        <dbReference type="ARBA" id="ARBA00022801"/>
    </source>
</evidence>
<evidence type="ECO:0000259" key="6">
    <source>
        <dbReference type="Pfam" id="PF03372"/>
    </source>
</evidence>